<dbReference type="EMBL" id="MU118083">
    <property type="protein sequence ID" value="KAF9645645.1"/>
    <property type="molecule type" value="Genomic_DNA"/>
</dbReference>
<name>A0ACB6Z8D2_THEGA</name>
<protein>
    <submittedName>
        <fullName evidence="1">Uncharacterized protein</fullName>
    </submittedName>
</protein>
<keyword evidence="2" id="KW-1185">Reference proteome</keyword>
<organism evidence="1 2">
    <name type="scientific">Thelephora ganbajun</name>
    <name type="common">Ganba fungus</name>
    <dbReference type="NCBI Taxonomy" id="370292"/>
    <lineage>
        <taxon>Eukaryota</taxon>
        <taxon>Fungi</taxon>
        <taxon>Dikarya</taxon>
        <taxon>Basidiomycota</taxon>
        <taxon>Agaricomycotina</taxon>
        <taxon>Agaricomycetes</taxon>
        <taxon>Thelephorales</taxon>
        <taxon>Thelephoraceae</taxon>
        <taxon>Thelephora</taxon>
    </lineage>
</organism>
<sequence length="266" mass="29063">MVNFIPSRSLALTTGDCARIWGKSHDIVGGQFYDNLLFDSVAGPIHSPSTHIYSGMRTNCVDQSTAITNNLTYSAGDTFTLCTDSGTMVTSGKSGRKSVRLVSWERFQYPHRHGCGTWPAIEEAGLANWPYEGEVNIPEGMNDVSPNTMTLHTSPGCTIPTGAMERTGSFFKIWFWPRNGNTPDEVRYGNGQISGTPAAFFPNWQYDINGKFGGDNLIINSTLRSNWAGNSFNGGGYPGPCIELVDNNPGAFVDAYFNIGSVRIYQ</sequence>
<comment type="caution">
    <text evidence="1">The sequence shown here is derived from an EMBL/GenBank/DDBJ whole genome shotgun (WGS) entry which is preliminary data.</text>
</comment>
<accession>A0ACB6Z8D2</accession>
<reference evidence="1" key="1">
    <citation type="submission" date="2019-10" db="EMBL/GenBank/DDBJ databases">
        <authorList>
            <consortium name="DOE Joint Genome Institute"/>
            <person name="Kuo A."/>
            <person name="Miyauchi S."/>
            <person name="Kiss E."/>
            <person name="Drula E."/>
            <person name="Kohler A."/>
            <person name="Sanchez-Garcia M."/>
            <person name="Andreopoulos B."/>
            <person name="Barry K.W."/>
            <person name="Bonito G."/>
            <person name="Buee M."/>
            <person name="Carver A."/>
            <person name="Chen C."/>
            <person name="Cichocki N."/>
            <person name="Clum A."/>
            <person name="Culley D."/>
            <person name="Crous P.W."/>
            <person name="Fauchery L."/>
            <person name="Girlanda M."/>
            <person name="Hayes R."/>
            <person name="Keri Z."/>
            <person name="Labutti K."/>
            <person name="Lipzen A."/>
            <person name="Lombard V."/>
            <person name="Magnuson J."/>
            <person name="Maillard F."/>
            <person name="Morin E."/>
            <person name="Murat C."/>
            <person name="Nolan M."/>
            <person name="Ohm R."/>
            <person name="Pangilinan J."/>
            <person name="Pereira M."/>
            <person name="Perotto S."/>
            <person name="Peter M."/>
            <person name="Riley R."/>
            <person name="Sitrit Y."/>
            <person name="Stielow B."/>
            <person name="Szollosi G."/>
            <person name="Zifcakova L."/>
            <person name="Stursova M."/>
            <person name="Spatafora J.W."/>
            <person name="Tedersoo L."/>
            <person name="Vaario L.-M."/>
            <person name="Yamada A."/>
            <person name="Yan M."/>
            <person name="Wang P."/>
            <person name="Xu J."/>
            <person name="Bruns T."/>
            <person name="Baldrian P."/>
            <person name="Vilgalys R."/>
            <person name="Henrissat B."/>
            <person name="Grigoriev I.V."/>
            <person name="Hibbett D."/>
            <person name="Nagy L.G."/>
            <person name="Martin F.M."/>
        </authorList>
    </citation>
    <scope>NUCLEOTIDE SEQUENCE</scope>
    <source>
        <strain evidence="1">P2</strain>
    </source>
</reference>
<evidence type="ECO:0000313" key="2">
    <source>
        <dbReference type="Proteomes" id="UP000886501"/>
    </source>
</evidence>
<dbReference type="Proteomes" id="UP000886501">
    <property type="component" value="Unassembled WGS sequence"/>
</dbReference>
<proteinExistence type="predicted"/>
<evidence type="ECO:0000313" key="1">
    <source>
        <dbReference type="EMBL" id="KAF9645645.1"/>
    </source>
</evidence>
<reference evidence="1" key="2">
    <citation type="journal article" date="2020" name="Nat. Commun.">
        <title>Large-scale genome sequencing of mycorrhizal fungi provides insights into the early evolution of symbiotic traits.</title>
        <authorList>
            <person name="Miyauchi S."/>
            <person name="Kiss E."/>
            <person name="Kuo A."/>
            <person name="Drula E."/>
            <person name="Kohler A."/>
            <person name="Sanchez-Garcia M."/>
            <person name="Morin E."/>
            <person name="Andreopoulos B."/>
            <person name="Barry K.W."/>
            <person name="Bonito G."/>
            <person name="Buee M."/>
            <person name="Carver A."/>
            <person name="Chen C."/>
            <person name="Cichocki N."/>
            <person name="Clum A."/>
            <person name="Culley D."/>
            <person name="Crous P.W."/>
            <person name="Fauchery L."/>
            <person name="Girlanda M."/>
            <person name="Hayes R.D."/>
            <person name="Keri Z."/>
            <person name="LaButti K."/>
            <person name="Lipzen A."/>
            <person name="Lombard V."/>
            <person name="Magnuson J."/>
            <person name="Maillard F."/>
            <person name="Murat C."/>
            <person name="Nolan M."/>
            <person name="Ohm R.A."/>
            <person name="Pangilinan J."/>
            <person name="Pereira M.F."/>
            <person name="Perotto S."/>
            <person name="Peter M."/>
            <person name="Pfister S."/>
            <person name="Riley R."/>
            <person name="Sitrit Y."/>
            <person name="Stielow J.B."/>
            <person name="Szollosi G."/>
            <person name="Zifcakova L."/>
            <person name="Stursova M."/>
            <person name="Spatafora J.W."/>
            <person name="Tedersoo L."/>
            <person name="Vaario L.M."/>
            <person name="Yamada A."/>
            <person name="Yan M."/>
            <person name="Wang P."/>
            <person name="Xu J."/>
            <person name="Bruns T."/>
            <person name="Baldrian P."/>
            <person name="Vilgalys R."/>
            <person name="Dunand C."/>
            <person name="Henrissat B."/>
            <person name="Grigoriev I.V."/>
            <person name="Hibbett D."/>
            <person name="Nagy L.G."/>
            <person name="Martin F.M."/>
        </authorList>
    </citation>
    <scope>NUCLEOTIDE SEQUENCE</scope>
    <source>
        <strain evidence="1">P2</strain>
    </source>
</reference>
<gene>
    <name evidence="1" type="ORF">BDM02DRAFT_3156811</name>
</gene>